<dbReference type="RefSeq" id="WP_209707238.1">
    <property type="nucleotide sequence ID" value="NZ_JAGIOO010000001.1"/>
</dbReference>
<name>A0ABS5AHD4_9PSEU</name>
<proteinExistence type="predicted"/>
<reference evidence="2 3" key="1">
    <citation type="submission" date="2021-03" db="EMBL/GenBank/DDBJ databases">
        <title>Sequencing the genomes of 1000 actinobacteria strains.</title>
        <authorList>
            <person name="Klenk H.-P."/>
        </authorList>
    </citation>
    <scope>NUCLEOTIDE SEQUENCE [LARGE SCALE GENOMIC DNA]</scope>
    <source>
        <strain evidence="2 3">DSM 44580</strain>
    </source>
</reference>
<evidence type="ECO:0000256" key="1">
    <source>
        <dbReference type="SAM" id="MobiDB-lite"/>
    </source>
</evidence>
<sequence length="116" mass="12753">MSEAAWVPESPVPELPPKASPAAIRAALVEQDRVEFTAQYQAALAEAATTFDLTPVLAVLRDYHRIAVLTRRAGAARWQRMLATADEIQRTGTSPTARSRDAMDEVLRRRLGNEAP</sequence>
<feature type="compositionally biased region" description="Basic and acidic residues" evidence="1">
    <location>
        <begin position="98"/>
        <end position="116"/>
    </location>
</feature>
<comment type="caution">
    <text evidence="2">The sequence shown here is derived from an EMBL/GenBank/DDBJ whole genome shotgun (WGS) entry which is preliminary data.</text>
</comment>
<gene>
    <name evidence="2" type="ORF">JOF53_004633</name>
</gene>
<organism evidence="2 3">
    <name type="scientific">Crossiella equi</name>
    <dbReference type="NCBI Taxonomy" id="130796"/>
    <lineage>
        <taxon>Bacteria</taxon>
        <taxon>Bacillati</taxon>
        <taxon>Actinomycetota</taxon>
        <taxon>Actinomycetes</taxon>
        <taxon>Pseudonocardiales</taxon>
        <taxon>Pseudonocardiaceae</taxon>
        <taxon>Crossiella</taxon>
    </lineage>
</organism>
<evidence type="ECO:0000313" key="2">
    <source>
        <dbReference type="EMBL" id="MBP2475761.1"/>
    </source>
</evidence>
<feature type="region of interest" description="Disordered" evidence="1">
    <location>
        <begin position="88"/>
        <end position="116"/>
    </location>
</feature>
<keyword evidence="3" id="KW-1185">Reference proteome</keyword>
<evidence type="ECO:0000313" key="3">
    <source>
        <dbReference type="Proteomes" id="UP001519363"/>
    </source>
</evidence>
<dbReference type="Pfam" id="PF19760">
    <property type="entry name" value="DUF6247"/>
    <property type="match status" value="1"/>
</dbReference>
<dbReference type="EMBL" id="JAGIOO010000001">
    <property type="protein sequence ID" value="MBP2475761.1"/>
    <property type="molecule type" value="Genomic_DNA"/>
</dbReference>
<dbReference type="InterPro" id="IPR046214">
    <property type="entry name" value="DUF6247"/>
</dbReference>
<protein>
    <recommendedName>
        <fullName evidence="4">Terminase small subunit</fullName>
    </recommendedName>
</protein>
<accession>A0ABS5AHD4</accession>
<evidence type="ECO:0008006" key="4">
    <source>
        <dbReference type="Google" id="ProtNLM"/>
    </source>
</evidence>
<dbReference type="Proteomes" id="UP001519363">
    <property type="component" value="Unassembled WGS sequence"/>
</dbReference>